<dbReference type="AlphaFoldDB" id="A0A5N5SJB6"/>
<sequence>MLIVDEGFKWKPKFMDALNRLQFHIMQDEIRERWNAFQDNVRTIFTRKHKNRIGVLLAEASHDSEGRVWVEVGSEGLRLRVTHLHPANPSVSEALKRKCAERREAQKEGKDNSFLTGKLIYPPEDDKISISSLEDYWFNHWQGPYITADTNQNNYSSSKFRRSHRKSKRNSRCSTCQKKLIRNENEEVNEGQCIDRDENVLAHMPTIKIETRSPAREELDERSDDEISKSSVSEDALSRISANEEQPSLSRVHRVVDNELRTSFTLFADEAVATDVVDAPVILNNNEEFLDPSGNDRFLSPPLSPRQSRSCPCSPKLSTRNYSPESISNSPKLRPFGGLSKFSLSSSLLAVHRQASNTFMPEFLRFDSWRGESSPGASKNNSQQSSMRAVGRKPVRHTVSDAAHLNRNDNFKSETLPPDPLGGSLPKSPLHETLSLPPLKLSKMSLTYRGGIIITEENETAVPPPSLETVSEQSSLSILGHPPIVNINQPPESVVESVSENFDHNFLINSDQNLSEQTVQSVSVNQDRNTSSIPSIQIDIPTEESIKVFDLPDVIPQTQAMITSNPNETPGEMDSVISPKESYNTSYQEGVVNLGFDGSSESSDFTPDISDTTNNKQENVEKHSGKLSSDKEEIMETNNHSSSLSIISKMSDSIGGTDVSFTSVEDSDFTRKKENDIAISQKETLPVGVGPLESLPVMCSLDPLDPLPINSFRESLQDLSQSPNSGANTFIEKDVMQEAREMVFWWRQKTPGVEESDFCLHETECKVKVKEIINFIH</sequence>
<feature type="compositionally biased region" description="Low complexity" evidence="1">
    <location>
        <begin position="299"/>
        <end position="315"/>
    </location>
</feature>
<feature type="compositionally biased region" description="Polar residues" evidence="1">
    <location>
        <begin position="375"/>
        <end position="387"/>
    </location>
</feature>
<feature type="region of interest" description="Disordered" evidence="1">
    <location>
        <begin position="370"/>
        <end position="434"/>
    </location>
</feature>
<feature type="region of interest" description="Disordered" evidence="1">
    <location>
        <begin position="209"/>
        <end position="246"/>
    </location>
</feature>
<feature type="non-terminal residue" evidence="2">
    <location>
        <position position="777"/>
    </location>
</feature>
<name>A0A5N5SJB6_9CRUS</name>
<feature type="region of interest" description="Disordered" evidence="1">
    <location>
        <begin position="597"/>
        <end position="630"/>
    </location>
</feature>
<dbReference type="OrthoDB" id="428974at2759"/>
<keyword evidence="3" id="KW-1185">Reference proteome</keyword>
<organism evidence="2 3">
    <name type="scientific">Armadillidium nasatum</name>
    <dbReference type="NCBI Taxonomy" id="96803"/>
    <lineage>
        <taxon>Eukaryota</taxon>
        <taxon>Metazoa</taxon>
        <taxon>Ecdysozoa</taxon>
        <taxon>Arthropoda</taxon>
        <taxon>Crustacea</taxon>
        <taxon>Multicrustacea</taxon>
        <taxon>Malacostraca</taxon>
        <taxon>Eumalacostraca</taxon>
        <taxon>Peracarida</taxon>
        <taxon>Isopoda</taxon>
        <taxon>Oniscidea</taxon>
        <taxon>Crinocheta</taxon>
        <taxon>Armadillidiidae</taxon>
        <taxon>Armadillidium</taxon>
    </lineage>
</organism>
<evidence type="ECO:0000313" key="3">
    <source>
        <dbReference type="Proteomes" id="UP000326759"/>
    </source>
</evidence>
<dbReference type="EMBL" id="SEYY01024389">
    <property type="protein sequence ID" value="KAB7494163.1"/>
    <property type="molecule type" value="Genomic_DNA"/>
</dbReference>
<feature type="region of interest" description="Disordered" evidence="1">
    <location>
        <begin position="286"/>
        <end position="330"/>
    </location>
</feature>
<accession>A0A5N5SJB6</accession>
<evidence type="ECO:0000313" key="2">
    <source>
        <dbReference type="EMBL" id="KAB7494163.1"/>
    </source>
</evidence>
<feature type="compositionally biased region" description="Basic and acidic residues" evidence="1">
    <location>
        <begin position="618"/>
        <end position="630"/>
    </location>
</feature>
<reference evidence="2 3" key="1">
    <citation type="journal article" date="2019" name="PLoS Biol.">
        <title>Sex chromosomes control vertical transmission of feminizing Wolbachia symbionts in an isopod.</title>
        <authorList>
            <person name="Becking T."/>
            <person name="Chebbi M.A."/>
            <person name="Giraud I."/>
            <person name="Moumen B."/>
            <person name="Laverre T."/>
            <person name="Caubet Y."/>
            <person name="Peccoud J."/>
            <person name="Gilbert C."/>
            <person name="Cordaux R."/>
        </authorList>
    </citation>
    <scope>NUCLEOTIDE SEQUENCE [LARGE SCALE GENOMIC DNA]</scope>
    <source>
        <strain evidence="2">ANa2</strain>
        <tissue evidence="2">Whole body excluding digestive tract and cuticle</tissue>
    </source>
</reference>
<dbReference type="Proteomes" id="UP000326759">
    <property type="component" value="Unassembled WGS sequence"/>
</dbReference>
<comment type="caution">
    <text evidence="2">The sequence shown here is derived from an EMBL/GenBank/DDBJ whole genome shotgun (WGS) entry which is preliminary data.</text>
</comment>
<feature type="compositionally biased region" description="Polar residues" evidence="1">
    <location>
        <begin position="599"/>
        <end position="617"/>
    </location>
</feature>
<protein>
    <submittedName>
        <fullName evidence="2">Uncharacterized protein</fullName>
    </submittedName>
</protein>
<feature type="compositionally biased region" description="Polar residues" evidence="1">
    <location>
        <begin position="316"/>
        <end position="330"/>
    </location>
</feature>
<evidence type="ECO:0000256" key="1">
    <source>
        <dbReference type="SAM" id="MobiDB-lite"/>
    </source>
</evidence>
<feature type="compositionally biased region" description="Basic and acidic residues" evidence="1">
    <location>
        <begin position="209"/>
        <end position="219"/>
    </location>
</feature>
<proteinExistence type="predicted"/>
<gene>
    <name evidence="2" type="ORF">Anas_00465</name>
</gene>